<protein>
    <submittedName>
        <fullName evidence="1">WbqC-like protein family protein</fullName>
    </submittedName>
</protein>
<evidence type="ECO:0000313" key="1">
    <source>
        <dbReference type="EMBL" id="OIR11457.1"/>
    </source>
</evidence>
<sequence length="233" mass="26773">MKTIAIMQPYFLPYIGYFQLMAAVDKFVVFDDVHYINRGWVNRNRLLLDGVAHTFTVPLRGASQNKLICDIELMDDDGWRDKLLRTIRQAYAKAPCYADVSALMERIIRHPVRRLDEFLLNSLREIAHYLALGTEIVGSSRIYGNAQLRGQERILDICRQEGAQRYVNAIGGEALYDRARFSEQGIELKFLRSWPLSYAQGGGEFVPWLSILDVLMFNPQPQARLLLGEMDLT</sequence>
<dbReference type="Pfam" id="PF08889">
    <property type="entry name" value="WbqC"/>
    <property type="match status" value="1"/>
</dbReference>
<name>A0A1J5SSF3_9ZZZZ</name>
<organism evidence="1">
    <name type="scientific">mine drainage metagenome</name>
    <dbReference type="NCBI Taxonomy" id="410659"/>
    <lineage>
        <taxon>unclassified sequences</taxon>
        <taxon>metagenomes</taxon>
        <taxon>ecological metagenomes</taxon>
    </lineage>
</organism>
<proteinExistence type="predicted"/>
<reference evidence="1" key="1">
    <citation type="submission" date="2016-10" db="EMBL/GenBank/DDBJ databases">
        <title>Sequence of Gallionella enrichment culture.</title>
        <authorList>
            <person name="Poehlein A."/>
            <person name="Muehling M."/>
            <person name="Daniel R."/>
        </authorList>
    </citation>
    <scope>NUCLEOTIDE SEQUENCE</scope>
</reference>
<gene>
    <name evidence="1" type="ORF">GALL_69500</name>
</gene>
<accession>A0A1J5SSF3</accession>
<dbReference type="EMBL" id="MLJW01000020">
    <property type="protein sequence ID" value="OIR11457.1"/>
    <property type="molecule type" value="Genomic_DNA"/>
</dbReference>
<dbReference type="InterPro" id="IPR014985">
    <property type="entry name" value="WbqC"/>
</dbReference>
<comment type="caution">
    <text evidence="1">The sequence shown here is derived from an EMBL/GenBank/DDBJ whole genome shotgun (WGS) entry which is preliminary data.</text>
</comment>
<dbReference type="AlphaFoldDB" id="A0A1J5SSF3"/>